<dbReference type="PANTHER" id="PTHR37984:SF5">
    <property type="entry name" value="PROTEIN NYNRIN-LIKE"/>
    <property type="match status" value="1"/>
</dbReference>
<sequence length="404" mass="45273">MAVKTNDPVQNENHSSNVKNSNLIDFEIKSVLSRYSDLFSSTTGRIVGHKINVQLHPGAQPKVFKARPVPFAMKKAVEQELDRLVTQGIIEPVDPSNTEIVWASPIVIAPKANGKIRLCADFKVSINKYIMEDRHPMPTLDEVRAQISGGEQFSVVDLKDAFTYSPETLDTAMRQVLGPLNGAYVVKRIINFDATNPTRFYQEGLRNLNFESMIWLANPRPKIVTSLEDLVTIDAVTVRDRRSPPFTVQGPGSMTRIGFHFRTTSQDKCARRLGTGCPGVNRYKNFFLLPYLRDKMHFCSESVPEQVSVCPSVVICNQCNLENGRYDTKGKGSTTILGFTVFVGQARGPHKEHTGDNKICRTKMCHRPLGAPPSRITIFYTHTILCSWRSIGNCTTAHPRHHSM</sequence>
<protein>
    <recommendedName>
        <fullName evidence="3">Reverse transcriptase domain-containing protein</fullName>
    </recommendedName>
</protein>
<name>A0A6H5HQL5_9HEMI</name>
<dbReference type="InterPro" id="IPR050951">
    <property type="entry name" value="Retrovirus_Pol_polyprotein"/>
</dbReference>
<dbReference type="SUPFAM" id="SSF56672">
    <property type="entry name" value="DNA/RNA polymerases"/>
    <property type="match status" value="1"/>
</dbReference>
<organism evidence="1 2">
    <name type="scientific">Nesidiocoris tenuis</name>
    <dbReference type="NCBI Taxonomy" id="355587"/>
    <lineage>
        <taxon>Eukaryota</taxon>
        <taxon>Metazoa</taxon>
        <taxon>Ecdysozoa</taxon>
        <taxon>Arthropoda</taxon>
        <taxon>Hexapoda</taxon>
        <taxon>Insecta</taxon>
        <taxon>Pterygota</taxon>
        <taxon>Neoptera</taxon>
        <taxon>Paraneoptera</taxon>
        <taxon>Hemiptera</taxon>
        <taxon>Heteroptera</taxon>
        <taxon>Panheteroptera</taxon>
        <taxon>Cimicomorpha</taxon>
        <taxon>Miridae</taxon>
        <taxon>Dicyphina</taxon>
        <taxon>Nesidiocoris</taxon>
    </lineage>
</organism>
<reference evidence="1 2" key="1">
    <citation type="submission" date="2020-02" db="EMBL/GenBank/DDBJ databases">
        <authorList>
            <person name="Ferguson B K."/>
        </authorList>
    </citation>
    <scope>NUCLEOTIDE SEQUENCE [LARGE SCALE GENOMIC DNA]</scope>
</reference>
<dbReference type="Proteomes" id="UP000479000">
    <property type="component" value="Unassembled WGS sequence"/>
</dbReference>
<dbReference type="InterPro" id="IPR043128">
    <property type="entry name" value="Rev_trsase/Diguanyl_cyclase"/>
</dbReference>
<dbReference type="AlphaFoldDB" id="A0A6H5HQL5"/>
<dbReference type="Gene3D" id="3.30.70.270">
    <property type="match status" value="1"/>
</dbReference>
<dbReference type="EMBL" id="CADCXU010033939">
    <property type="protein sequence ID" value="CAB0019356.1"/>
    <property type="molecule type" value="Genomic_DNA"/>
</dbReference>
<dbReference type="Gene3D" id="3.10.10.10">
    <property type="entry name" value="HIV Type 1 Reverse Transcriptase, subunit A, domain 1"/>
    <property type="match status" value="1"/>
</dbReference>
<gene>
    <name evidence="1" type="ORF">NTEN_LOCUS23068</name>
</gene>
<accession>A0A6H5HQL5</accession>
<dbReference type="PANTHER" id="PTHR37984">
    <property type="entry name" value="PROTEIN CBG26694"/>
    <property type="match status" value="1"/>
</dbReference>
<evidence type="ECO:0000313" key="1">
    <source>
        <dbReference type="EMBL" id="CAB0019356.1"/>
    </source>
</evidence>
<dbReference type="GO" id="GO:0071897">
    <property type="term" value="P:DNA biosynthetic process"/>
    <property type="evidence" value="ECO:0007669"/>
    <property type="project" value="UniProtKB-ARBA"/>
</dbReference>
<proteinExistence type="predicted"/>
<evidence type="ECO:0008006" key="3">
    <source>
        <dbReference type="Google" id="ProtNLM"/>
    </source>
</evidence>
<feature type="non-terminal residue" evidence="1">
    <location>
        <position position="404"/>
    </location>
</feature>
<dbReference type="InterPro" id="IPR043502">
    <property type="entry name" value="DNA/RNA_pol_sf"/>
</dbReference>
<evidence type="ECO:0000313" key="2">
    <source>
        <dbReference type="Proteomes" id="UP000479000"/>
    </source>
</evidence>
<dbReference type="OrthoDB" id="10058156at2759"/>
<keyword evidence="2" id="KW-1185">Reference proteome</keyword>